<evidence type="ECO:0000256" key="2">
    <source>
        <dbReference type="ARBA" id="ARBA00022692"/>
    </source>
</evidence>
<dbReference type="OMA" id="YVCANIL"/>
<sequence>MAAADEAVDVNQVQPRIQENHLQSSVSEKDGSADSDALGSKDTESHKLFRHGGTVPSAICLSKAALGAGMLSISSHCAEVGLLYTTLALMIGAILTLISIRMISTASIHTSCWSYEDICEELFHPAMSLFTGFINVCNCLGSSAGYLIVCGQVFQVLTGASRQMVQLFIVIVGTCICMPLSLAKHVSFMRYLAMISVLALLLVVVVVIVVFGRDGPDQTVDPDAIMFGMAADNSLGSGSMAVFAYMNSFNTVVFAYNNQFNVPQVTGELTPAPGLKRASWVGLISTGLCFSIYLTVSVFGLLAFGVGENQKESLILSLLPAGQEHATDPLLILCLIAVMFSVLTCLQFHIFPVRQFAAYAFRKYRSRDGDEPDVVWAGIPLTRWLDIGSALLAVTLVILTAVVVSSLRAILDFVGAFAAAYISYVVPPLWIIQIRRSQPGFSWFSREICGCLAIFALGMFFFLFGTFTAIAGNK</sequence>
<evidence type="ECO:0000256" key="5">
    <source>
        <dbReference type="SAM" id="MobiDB-lite"/>
    </source>
</evidence>
<dbReference type="GO" id="GO:0015179">
    <property type="term" value="F:L-amino acid transmembrane transporter activity"/>
    <property type="evidence" value="ECO:0007669"/>
    <property type="project" value="TreeGrafter"/>
</dbReference>
<evidence type="ECO:0000256" key="3">
    <source>
        <dbReference type="ARBA" id="ARBA00022989"/>
    </source>
</evidence>
<evidence type="ECO:0000259" key="7">
    <source>
        <dbReference type="Pfam" id="PF01490"/>
    </source>
</evidence>
<keyword evidence="2 6" id="KW-0812">Transmembrane</keyword>
<dbReference type="InterPro" id="IPR013057">
    <property type="entry name" value="AA_transpt_TM"/>
</dbReference>
<dbReference type="Proteomes" id="UP000654075">
    <property type="component" value="Unassembled WGS sequence"/>
</dbReference>
<proteinExistence type="predicted"/>
<feature type="region of interest" description="Disordered" evidence="5">
    <location>
        <begin position="1"/>
        <end position="40"/>
    </location>
</feature>
<feature type="compositionally biased region" description="Polar residues" evidence="5">
    <location>
        <begin position="11"/>
        <end position="26"/>
    </location>
</feature>
<evidence type="ECO:0000256" key="4">
    <source>
        <dbReference type="ARBA" id="ARBA00023136"/>
    </source>
</evidence>
<protein>
    <recommendedName>
        <fullName evidence="7">Amino acid transporter transmembrane domain-containing protein</fullName>
    </recommendedName>
</protein>
<dbReference type="EMBL" id="CAJNNV010025232">
    <property type="protein sequence ID" value="CAE8613285.1"/>
    <property type="molecule type" value="Genomic_DNA"/>
</dbReference>
<keyword evidence="4 6" id="KW-0472">Membrane</keyword>
<feature type="domain" description="Amino acid transporter transmembrane" evidence="7">
    <location>
        <begin position="54"/>
        <end position="466"/>
    </location>
</feature>
<dbReference type="PANTHER" id="PTHR22950:SF702">
    <property type="entry name" value="AMINO ACID TRANSPORTER PROTEIN"/>
    <property type="match status" value="1"/>
</dbReference>
<accession>A0A813FGH0</accession>
<comment type="caution">
    <text evidence="8">The sequence shown here is derived from an EMBL/GenBank/DDBJ whole genome shotgun (WGS) entry which is preliminary data.</text>
</comment>
<gene>
    <name evidence="8" type="ORF">PGLA1383_LOCUS31059</name>
</gene>
<dbReference type="AlphaFoldDB" id="A0A813FGH0"/>
<feature type="transmembrane region" description="Helical" evidence="6">
    <location>
        <begin position="387"/>
        <end position="407"/>
    </location>
</feature>
<feature type="transmembrane region" description="Helical" evidence="6">
    <location>
        <begin position="452"/>
        <end position="472"/>
    </location>
</feature>
<feature type="transmembrane region" description="Helical" evidence="6">
    <location>
        <begin position="164"/>
        <end position="182"/>
    </location>
</feature>
<comment type="subcellular location">
    <subcellularLocation>
        <location evidence="1">Membrane</location>
        <topology evidence="1">Multi-pass membrane protein</topology>
    </subcellularLocation>
</comment>
<dbReference type="Gene3D" id="1.20.1740.10">
    <property type="entry name" value="Amino acid/polyamine transporter I"/>
    <property type="match status" value="1"/>
</dbReference>
<name>A0A813FGH0_POLGL</name>
<keyword evidence="9" id="KW-1185">Reference proteome</keyword>
<feature type="transmembrane region" description="Helical" evidence="6">
    <location>
        <begin position="280"/>
        <end position="304"/>
    </location>
</feature>
<dbReference type="PANTHER" id="PTHR22950">
    <property type="entry name" value="AMINO ACID TRANSPORTER"/>
    <property type="match status" value="1"/>
</dbReference>
<feature type="transmembrane region" description="Helical" evidence="6">
    <location>
        <begin position="330"/>
        <end position="353"/>
    </location>
</feature>
<keyword evidence="3 6" id="KW-1133">Transmembrane helix</keyword>
<dbReference type="GO" id="GO:0016020">
    <property type="term" value="C:membrane"/>
    <property type="evidence" value="ECO:0007669"/>
    <property type="project" value="UniProtKB-SubCell"/>
</dbReference>
<dbReference type="Pfam" id="PF01490">
    <property type="entry name" value="Aa_trans"/>
    <property type="match status" value="1"/>
</dbReference>
<feature type="transmembrane region" description="Helical" evidence="6">
    <location>
        <begin position="188"/>
        <end position="211"/>
    </location>
</feature>
<evidence type="ECO:0000313" key="9">
    <source>
        <dbReference type="Proteomes" id="UP000654075"/>
    </source>
</evidence>
<organism evidence="8 9">
    <name type="scientific">Polarella glacialis</name>
    <name type="common">Dinoflagellate</name>
    <dbReference type="NCBI Taxonomy" id="89957"/>
    <lineage>
        <taxon>Eukaryota</taxon>
        <taxon>Sar</taxon>
        <taxon>Alveolata</taxon>
        <taxon>Dinophyceae</taxon>
        <taxon>Suessiales</taxon>
        <taxon>Suessiaceae</taxon>
        <taxon>Polarella</taxon>
    </lineage>
</organism>
<evidence type="ECO:0000256" key="6">
    <source>
        <dbReference type="SAM" id="Phobius"/>
    </source>
</evidence>
<reference evidence="8" key="1">
    <citation type="submission" date="2021-02" db="EMBL/GenBank/DDBJ databases">
        <authorList>
            <person name="Dougan E. K."/>
            <person name="Rhodes N."/>
            <person name="Thang M."/>
            <person name="Chan C."/>
        </authorList>
    </citation>
    <scope>NUCLEOTIDE SEQUENCE</scope>
</reference>
<evidence type="ECO:0000256" key="1">
    <source>
        <dbReference type="ARBA" id="ARBA00004141"/>
    </source>
</evidence>
<feature type="transmembrane region" description="Helical" evidence="6">
    <location>
        <begin position="81"/>
        <end position="100"/>
    </location>
</feature>
<dbReference type="OrthoDB" id="425889at2759"/>
<feature type="transmembrane region" description="Helical" evidence="6">
    <location>
        <begin position="413"/>
        <end position="432"/>
    </location>
</feature>
<evidence type="ECO:0000313" key="8">
    <source>
        <dbReference type="EMBL" id="CAE8613285.1"/>
    </source>
</evidence>